<name>A0A2V1N188_9LACO</name>
<dbReference type="Pfam" id="PF01183">
    <property type="entry name" value="Glyco_hydro_25"/>
    <property type="match status" value="1"/>
</dbReference>
<dbReference type="SUPFAM" id="SSF51445">
    <property type="entry name" value="(Trans)glycosidases"/>
    <property type="match status" value="1"/>
</dbReference>
<dbReference type="InterPro" id="IPR017853">
    <property type="entry name" value="GH"/>
</dbReference>
<keyword evidence="2" id="KW-0732">Signal</keyword>
<dbReference type="Gene3D" id="3.20.20.80">
    <property type="entry name" value="Glycosidases"/>
    <property type="match status" value="1"/>
</dbReference>
<proteinExistence type="inferred from homology"/>
<dbReference type="GO" id="GO:0003796">
    <property type="term" value="F:lysozyme activity"/>
    <property type="evidence" value="ECO:0007669"/>
    <property type="project" value="InterPro"/>
</dbReference>
<dbReference type="GO" id="GO:0009253">
    <property type="term" value="P:peptidoglycan catabolic process"/>
    <property type="evidence" value="ECO:0007669"/>
    <property type="project" value="InterPro"/>
</dbReference>
<sequence length="228" mass="25257">MTLSIRKTFVGIAAALSMTAVGFSATSQSASAATYKKSADVSEFQGDIDWSKAAKDLDFVITRVQAGNPGDDDYHFDTKSSQNATGAKANNLPFGQYEYSEFTSVEDAKTEAKSFYKNSDKNAKFLVLDNESRATSDGNERDFVKAWAKQMRKLTNKPIVYYSGDNFARDNKIDFSDFNGNWIANYSIHPTTQVDLWQYNDSGSVNGIDGDVDMDLTLNSSIINSWLK</sequence>
<evidence type="ECO:0000313" key="4">
    <source>
        <dbReference type="Proteomes" id="UP000245080"/>
    </source>
</evidence>
<dbReference type="PANTHER" id="PTHR34135:SF1">
    <property type="entry name" value="GLYCOSYL HYDROLASE FAMILY 25"/>
    <property type="match status" value="1"/>
</dbReference>
<dbReference type="PROSITE" id="PS51904">
    <property type="entry name" value="GLYCOSYL_HYDROL_F25_2"/>
    <property type="match status" value="1"/>
</dbReference>
<dbReference type="Proteomes" id="UP000245080">
    <property type="component" value="Unassembled WGS sequence"/>
</dbReference>
<dbReference type="PANTHER" id="PTHR34135">
    <property type="entry name" value="LYSOZYME"/>
    <property type="match status" value="1"/>
</dbReference>
<dbReference type="RefSeq" id="WP_109250102.1">
    <property type="nucleotide sequence ID" value="NZ_QCXQ01000002.1"/>
</dbReference>
<dbReference type="AlphaFoldDB" id="A0A2V1N188"/>
<dbReference type="GO" id="GO:0016052">
    <property type="term" value="P:carbohydrate catabolic process"/>
    <property type="evidence" value="ECO:0007669"/>
    <property type="project" value="TreeGrafter"/>
</dbReference>
<accession>A0A2V1N188</accession>
<comment type="similarity">
    <text evidence="1">Belongs to the glycosyl hydrolase 25 family.</text>
</comment>
<keyword evidence="4" id="KW-1185">Reference proteome</keyword>
<gene>
    <name evidence="3" type="ORF">DCM90_04265</name>
</gene>
<comment type="caution">
    <text evidence="3">The sequence shown here is derived from an EMBL/GenBank/DDBJ whole genome shotgun (WGS) entry which is preliminary data.</text>
</comment>
<organism evidence="3 4">
    <name type="scientific">Levilactobacillus bambusae</name>
    <dbReference type="NCBI Taxonomy" id="2024736"/>
    <lineage>
        <taxon>Bacteria</taxon>
        <taxon>Bacillati</taxon>
        <taxon>Bacillota</taxon>
        <taxon>Bacilli</taxon>
        <taxon>Lactobacillales</taxon>
        <taxon>Lactobacillaceae</taxon>
        <taxon>Levilactobacillus</taxon>
    </lineage>
</organism>
<feature type="signal peptide" evidence="2">
    <location>
        <begin position="1"/>
        <end position="32"/>
    </location>
</feature>
<dbReference type="GO" id="GO:0016998">
    <property type="term" value="P:cell wall macromolecule catabolic process"/>
    <property type="evidence" value="ECO:0007669"/>
    <property type="project" value="InterPro"/>
</dbReference>
<reference evidence="3 4" key="1">
    <citation type="journal article" date="2018" name="Int. J. Syst. Evol. Microbiol.">
        <title>Lactobacillus bambusae sp. nov., isolated from a traditional fermented Ma-bamboo shoots of Taiwan.</title>
        <authorList>
            <person name="Wang L.-T."/>
        </authorList>
    </citation>
    <scope>NUCLEOTIDE SEQUENCE [LARGE SCALE GENOMIC DNA]</scope>
    <source>
        <strain evidence="3 4">BS-W1</strain>
    </source>
</reference>
<dbReference type="InterPro" id="IPR002053">
    <property type="entry name" value="Glyco_hydro_25"/>
</dbReference>
<feature type="chain" id="PRO_5016004259" evidence="2">
    <location>
        <begin position="33"/>
        <end position="228"/>
    </location>
</feature>
<dbReference type="EMBL" id="QCXQ01000002">
    <property type="protein sequence ID" value="PWG00155.1"/>
    <property type="molecule type" value="Genomic_DNA"/>
</dbReference>
<evidence type="ECO:0000256" key="2">
    <source>
        <dbReference type="SAM" id="SignalP"/>
    </source>
</evidence>
<protein>
    <submittedName>
        <fullName evidence="3">1,4-beta-N-acetylmuramidase</fullName>
    </submittedName>
</protein>
<dbReference type="OrthoDB" id="5056238at2"/>
<evidence type="ECO:0000313" key="3">
    <source>
        <dbReference type="EMBL" id="PWG00155.1"/>
    </source>
</evidence>
<evidence type="ECO:0000256" key="1">
    <source>
        <dbReference type="ARBA" id="ARBA00010646"/>
    </source>
</evidence>